<evidence type="ECO:0000313" key="2">
    <source>
        <dbReference type="Proteomes" id="UP000800082"/>
    </source>
</evidence>
<evidence type="ECO:0000313" key="1">
    <source>
        <dbReference type="EMBL" id="KAF1924578.1"/>
    </source>
</evidence>
<dbReference type="Proteomes" id="UP000800082">
    <property type="component" value="Unassembled WGS sequence"/>
</dbReference>
<accession>A0A6A5RBK3</accession>
<name>A0A6A5RBK3_9PLEO</name>
<dbReference type="EMBL" id="ML978992">
    <property type="protein sequence ID" value="KAF1924578.1"/>
    <property type="molecule type" value="Genomic_DNA"/>
</dbReference>
<protein>
    <submittedName>
        <fullName evidence="1">Uncharacterized protein</fullName>
    </submittedName>
</protein>
<reference evidence="1" key="1">
    <citation type="journal article" date="2020" name="Stud. Mycol.">
        <title>101 Dothideomycetes genomes: a test case for predicting lifestyles and emergence of pathogens.</title>
        <authorList>
            <person name="Haridas S."/>
            <person name="Albert R."/>
            <person name="Binder M."/>
            <person name="Bloem J."/>
            <person name="Labutti K."/>
            <person name="Salamov A."/>
            <person name="Andreopoulos B."/>
            <person name="Baker S."/>
            <person name="Barry K."/>
            <person name="Bills G."/>
            <person name="Bluhm B."/>
            <person name="Cannon C."/>
            <person name="Castanera R."/>
            <person name="Culley D."/>
            <person name="Daum C."/>
            <person name="Ezra D."/>
            <person name="Gonzalez J."/>
            <person name="Henrissat B."/>
            <person name="Kuo A."/>
            <person name="Liang C."/>
            <person name="Lipzen A."/>
            <person name="Lutzoni F."/>
            <person name="Magnuson J."/>
            <person name="Mondo S."/>
            <person name="Nolan M."/>
            <person name="Ohm R."/>
            <person name="Pangilinan J."/>
            <person name="Park H.-J."/>
            <person name="Ramirez L."/>
            <person name="Alfaro M."/>
            <person name="Sun H."/>
            <person name="Tritt A."/>
            <person name="Yoshinaga Y."/>
            <person name="Zwiers L.-H."/>
            <person name="Turgeon B."/>
            <person name="Goodwin S."/>
            <person name="Spatafora J."/>
            <person name="Crous P."/>
            <person name="Grigoriev I."/>
        </authorList>
    </citation>
    <scope>NUCLEOTIDE SEQUENCE</scope>
    <source>
        <strain evidence="1">CBS 183.55</strain>
    </source>
</reference>
<dbReference type="GeneID" id="54346507"/>
<keyword evidence="2" id="KW-1185">Reference proteome</keyword>
<gene>
    <name evidence="1" type="ORF">M421DRAFT_277298</name>
</gene>
<proteinExistence type="predicted"/>
<dbReference type="RefSeq" id="XP_033444831.1">
    <property type="nucleotide sequence ID" value="XM_033588860.1"/>
</dbReference>
<dbReference type="AlphaFoldDB" id="A0A6A5RBK3"/>
<sequence>MLRLRLCVMRLCRAMSPAISSALSRFTCFKTLEPFFFHLCPLQSSHVANNRIHGVEISMGIRDRSCTPSDQRKAQIHAQTANESLLVRRRWHCELGCESHNQSLNLSGLPFSVVWASRLNYLPIEQRLGGNGRNES</sequence>
<organism evidence="1 2">
    <name type="scientific">Didymella exigua CBS 183.55</name>
    <dbReference type="NCBI Taxonomy" id="1150837"/>
    <lineage>
        <taxon>Eukaryota</taxon>
        <taxon>Fungi</taxon>
        <taxon>Dikarya</taxon>
        <taxon>Ascomycota</taxon>
        <taxon>Pezizomycotina</taxon>
        <taxon>Dothideomycetes</taxon>
        <taxon>Pleosporomycetidae</taxon>
        <taxon>Pleosporales</taxon>
        <taxon>Pleosporineae</taxon>
        <taxon>Didymellaceae</taxon>
        <taxon>Didymella</taxon>
    </lineage>
</organism>